<dbReference type="Gene3D" id="2.40.70.10">
    <property type="entry name" value="Acid Proteases"/>
    <property type="match status" value="2"/>
</dbReference>
<sequence length="419" mass="47486">MLKKIILFHFLFLSISFNAQDIDYCSKIVDKTVEAINSKNTSNLKPHLAPDFSIAGQKGNIAIMVLDQLIAQLNETVLNNSKSNSRELPDGLELKYNINYKNMGEREATFLFDKSNKLKELNLFEMQVKTMSNENNFIFPDNEIIEIPFKQVGNLISVEVSINNQNKTFLVDSGAPRVIINSKYYKSNLGDRSISSSNQGVNGAITNLDIVKIDEINFNGIQLKNQDVLASDISHLEEDLDVEIHGLIGYDILSNYDILFNYESKTLTLIKPTSFLKFKNNYFKNYYEEKVAIKLSQHIPIISAIIGKNQYDFGVDSGAETNLIDEKYYKKVKKHLSNESSDSLIGAENKEKIVKTASLTELVIGGSIPFKNTNIVFSDISHLNQAYQLNIDGILGYEILSKYPTFLSYSRKEIIFFKK</sequence>
<dbReference type="InterPro" id="IPR034122">
    <property type="entry name" value="Retropepsin-like_bacterial"/>
</dbReference>
<dbReference type="InterPro" id="IPR021109">
    <property type="entry name" value="Peptidase_aspartic_dom_sf"/>
</dbReference>
<dbReference type="InterPro" id="IPR001969">
    <property type="entry name" value="Aspartic_peptidase_AS"/>
</dbReference>
<evidence type="ECO:0000313" key="3">
    <source>
        <dbReference type="Proteomes" id="UP000289734"/>
    </source>
</evidence>
<protein>
    <recommendedName>
        <fullName evidence="4">Peptidase A2 domain-containing protein</fullName>
    </recommendedName>
</protein>
<dbReference type="Pfam" id="PF13650">
    <property type="entry name" value="Asp_protease_2"/>
    <property type="match status" value="2"/>
</dbReference>
<gene>
    <name evidence="2" type="ORF">EQG68_02575</name>
</gene>
<keyword evidence="1" id="KW-0732">Signal</keyword>
<dbReference type="SUPFAM" id="SSF50630">
    <property type="entry name" value="Acid proteases"/>
    <property type="match status" value="2"/>
</dbReference>
<organism evidence="2 3">
    <name type="scientific">Flavobacterium piscinae</name>
    <dbReference type="NCBI Taxonomy" id="2506424"/>
    <lineage>
        <taxon>Bacteria</taxon>
        <taxon>Pseudomonadati</taxon>
        <taxon>Bacteroidota</taxon>
        <taxon>Flavobacteriia</taxon>
        <taxon>Flavobacteriales</taxon>
        <taxon>Flavobacteriaceae</taxon>
        <taxon>Flavobacterium</taxon>
    </lineage>
</organism>
<dbReference type="PROSITE" id="PS00141">
    <property type="entry name" value="ASP_PROTEASE"/>
    <property type="match status" value="1"/>
</dbReference>
<dbReference type="EMBL" id="SBKQ01000002">
    <property type="protein sequence ID" value="RXR34811.1"/>
    <property type="molecule type" value="Genomic_DNA"/>
</dbReference>
<feature type="chain" id="PRO_5020991062" description="Peptidase A2 domain-containing protein" evidence="1">
    <location>
        <begin position="20"/>
        <end position="419"/>
    </location>
</feature>
<keyword evidence="3" id="KW-1185">Reference proteome</keyword>
<evidence type="ECO:0008006" key="4">
    <source>
        <dbReference type="Google" id="ProtNLM"/>
    </source>
</evidence>
<dbReference type="RefSeq" id="WP_129463218.1">
    <property type="nucleotide sequence ID" value="NZ_SBKQ01000002.1"/>
</dbReference>
<dbReference type="GO" id="GO:0004190">
    <property type="term" value="F:aspartic-type endopeptidase activity"/>
    <property type="evidence" value="ECO:0007669"/>
    <property type="project" value="InterPro"/>
</dbReference>
<dbReference type="GO" id="GO:0006508">
    <property type="term" value="P:proteolysis"/>
    <property type="evidence" value="ECO:0007669"/>
    <property type="project" value="InterPro"/>
</dbReference>
<evidence type="ECO:0000256" key="1">
    <source>
        <dbReference type="SAM" id="SignalP"/>
    </source>
</evidence>
<dbReference type="AlphaFoldDB" id="A0A4Q1KWV6"/>
<dbReference type="OrthoDB" id="5580718at2"/>
<feature type="signal peptide" evidence="1">
    <location>
        <begin position="1"/>
        <end position="19"/>
    </location>
</feature>
<dbReference type="Proteomes" id="UP000289734">
    <property type="component" value="Unassembled WGS sequence"/>
</dbReference>
<evidence type="ECO:0000313" key="2">
    <source>
        <dbReference type="EMBL" id="RXR34811.1"/>
    </source>
</evidence>
<dbReference type="CDD" id="cd05483">
    <property type="entry name" value="retropepsin_like_bacteria"/>
    <property type="match status" value="1"/>
</dbReference>
<accession>A0A4Q1KWV6</accession>
<name>A0A4Q1KWV6_9FLAO</name>
<reference evidence="3" key="1">
    <citation type="submission" date="2019-01" db="EMBL/GenBank/DDBJ databases">
        <title>Cytophagaceae bacterium strain CAR-16.</title>
        <authorList>
            <person name="Chen W.-M."/>
        </authorList>
    </citation>
    <scope>NUCLEOTIDE SEQUENCE [LARGE SCALE GENOMIC DNA]</scope>
    <source>
        <strain evidence="3">ICH-30</strain>
    </source>
</reference>
<comment type="caution">
    <text evidence="2">The sequence shown here is derived from an EMBL/GenBank/DDBJ whole genome shotgun (WGS) entry which is preliminary data.</text>
</comment>
<proteinExistence type="predicted"/>